<accession>A0A8A1MNY7</accession>
<proteinExistence type="predicted"/>
<dbReference type="VEuPathDB" id="FungiDB:I7I51_07311"/>
<dbReference type="AlphaFoldDB" id="A0A8A1MNY7"/>
<organism evidence="2 3">
    <name type="scientific">Ajellomyces capsulatus</name>
    <name type="common">Darling's disease fungus</name>
    <name type="synonym">Histoplasma capsulatum</name>
    <dbReference type="NCBI Taxonomy" id="5037"/>
    <lineage>
        <taxon>Eukaryota</taxon>
        <taxon>Fungi</taxon>
        <taxon>Dikarya</taxon>
        <taxon>Ascomycota</taxon>
        <taxon>Pezizomycotina</taxon>
        <taxon>Eurotiomycetes</taxon>
        <taxon>Eurotiomycetidae</taxon>
        <taxon>Onygenales</taxon>
        <taxon>Ajellomycetaceae</taxon>
        <taxon>Histoplasma</taxon>
    </lineage>
</organism>
<evidence type="ECO:0000313" key="3">
    <source>
        <dbReference type="Proteomes" id="UP000663671"/>
    </source>
</evidence>
<sequence length="21" mass="2185">GEGKGRMNTAARHHPVPGLLS</sequence>
<evidence type="ECO:0000313" key="2">
    <source>
        <dbReference type="EMBL" id="QSS66454.1"/>
    </source>
</evidence>
<reference evidence="2" key="1">
    <citation type="submission" date="2021-01" db="EMBL/GenBank/DDBJ databases">
        <title>Chromosome-level genome assembly of a human fungal pathogen reveals clustering of transcriptionally co-regulated genes.</title>
        <authorList>
            <person name="Voorhies M."/>
            <person name="Cohen S."/>
            <person name="Shea T.P."/>
            <person name="Petrus S."/>
            <person name="Munoz J.F."/>
            <person name="Poplawski S."/>
            <person name="Goldman W.E."/>
            <person name="Michael T."/>
            <person name="Cuomo C.A."/>
            <person name="Sil A."/>
            <person name="Beyhan S."/>
        </authorList>
    </citation>
    <scope>NUCLEOTIDE SEQUENCE</scope>
    <source>
        <strain evidence="2">WU24</strain>
    </source>
</reference>
<dbReference type="Proteomes" id="UP000663671">
    <property type="component" value="Chromosome 3"/>
</dbReference>
<name>A0A8A1MNY7_AJECA</name>
<dbReference type="EMBL" id="CP069115">
    <property type="protein sequence ID" value="QSS66454.1"/>
    <property type="molecule type" value="Genomic_DNA"/>
</dbReference>
<feature type="region of interest" description="Disordered" evidence="1">
    <location>
        <begin position="1"/>
        <end position="21"/>
    </location>
</feature>
<protein>
    <submittedName>
        <fullName evidence="2">Uncharacterized protein</fullName>
    </submittedName>
</protein>
<evidence type="ECO:0000256" key="1">
    <source>
        <dbReference type="SAM" id="MobiDB-lite"/>
    </source>
</evidence>
<feature type="non-terminal residue" evidence="2">
    <location>
        <position position="1"/>
    </location>
</feature>
<gene>
    <name evidence="2" type="ORF">I7I51_07311</name>
</gene>